<keyword evidence="1" id="KW-0732">Signal</keyword>
<gene>
    <name evidence="2" type="ORF">SNE40_020605</name>
</gene>
<comment type="caution">
    <text evidence="2">The sequence shown here is derived from an EMBL/GenBank/DDBJ whole genome shotgun (WGS) entry which is preliminary data.</text>
</comment>
<evidence type="ECO:0000313" key="2">
    <source>
        <dbReference type="EMBL" id="KAK6169579.1"/>
    </source>
</evidence>
<dbReference type="GO" id="GO:0004623">
    <property type="term" value="F:phospholipase A2 activity"/>
    <property type="evidence" value="ECO:0007669"/>
    <property type="project" value="InterPro"/>
</dbReference>
<dbReference type="Proteomes" id="UP001347796">
    <property type="component" value="Unassembled WGS sequence"/>
</dbReference>
<evidence type="ECO:0000313" key="3">
    <source>
        <dbReference type="Proteomes" id="UP001347796"/>
    </source>
</evidence>
<feature type="signal peptide" evidence="1">
    <location>
        <begin position="1"/>
        <end position="22"/>
    </location>
</feature>
<dbReference type="InterPro" id="IPR036444">
    <property type="entry name" value="PLipase_A2_dom_sf"/>
</dbReference>
<reference evidence="2 3" key="1">
    <citation type="submission" date="2024-01" db="EMBL/GenBank/DDBJ databases">
        <title>The genome of the rayed Mediterranean limpet Patella caerulea (Linnaeus, 1758).</title>
        <authorList>
            <person name="Anh-Thu Weber A."/>
            <person name="Halstead-Nussloch G."/>
        </authorList>
    </citation>
    <scope>NUCLEOTIDE SEQUENCE [LARGE SCALE GENOMIC DNA]</scope>
    <source>
        <strain evidence="2">AATW-2023a</strain>
        <tissue evidence="2">Whole specimen</tissue>
    </source>
</reference>
<keyword evidence="3" id="KW-1185">Reference proteome</keyword>
<dbReference type="Gene3D" id="1.20.90.10">
    <property type="entry name" value="Phospholipase A2 domain"/>
    <property type="match status" value="1"/>
</dbReference>
<dbReference type="GO" id="GO:0006644">
    <property type="term" value="P:phospholipid metabolic process"/>
    <property type="evidence" value="ECO:0007669"/>
    <property type="project" value="InterPro"/>
</dbReference>
<dbReference type="SUPFAM" id="SSF48619">
    <property type="entry name" value="Phospholipase A2, PLA2"/>
    <property type="match status" value="1"/>
</dbReference>
<accession>A0AAN8J5I2</accession>
<dbReference type="Pfam" id="PF09056">
    <property type="entry name" value="Phospholip_A2_3"/>
    <property type="match status" value="1"/>
</dbReference>
<name>A0AAN8J5I2_PATCE</name>
<dbReference type="InterPro" id="IPR015141">
    <property type="entry name" value="PLipase_A2_prok/fun"/>
</dbReference>
<sequence>MKVEIIGIFCLLTILVVGFVKGQSCDRRSDGCSDPTNGPFKQRFKPSCDKHDVCYSCGQRYGVDKARCDQTFYNNMKQYCSSVSSSERQECNEQAYKYYIGVKLFGGIYYEEPAESWCNQAWVRPCI</sequence>
<dbReference type="PANTHER" id="PTHR37687">
    <property type="entry name" value="AGAP006772-PA"/>
    <property type="match status" value="1"/>
</dbReference>
<dbReference type="InterPro" id="IPR038875">
    <property type="entry name" value="PLA2_conodipine-like"/>
</dbReference>
<proteinExistence type="predicted"/>
<protein>
    <submittedName>
        <fullName evidence="2">Uncharacterized protein</fullName>
    </submittedName>
</protein>
<dbReference type="EMBL" id="JAZGQO010000015">
    <property type="protein sequence ID" value="KAK6169579.1"/>
    <property type="molecule type" value="Genomic_DNA"/>
</dbReference>
<feature type="chain" id="PRO_5042852237" evidence="1">
    <location>
        <begin position="23"/>
        <end position="127"/>
    </location>
</feature>
<dbReference type="PANTHER" id="PTHR37687:SF1">
    <property type="entry name" value="AGAP006772-PA"/>
    <property type="match status" value="1"/>
</dbReference>
<evidence type="ECO:0000256" key="1">
    <source>
        <dbReference type="SAM" id="SignalP"/>
    </source>
</evidence>
<organism evidence="2 3">
    <name type="scientific">Patella caerulea</name>
    <name type="common">Rayed Mediterranean limpet</name>
    <dbReference type="NCBI Taxonomy" id="87958"/>
    <lineage>
        <taxon>Eukaryota</taxon>
        <taxon>Metazoa</taxon>
        <taxon>Spiralia</taxon>
        <taxon>Lophotrochozoa</taxon>
        <taxon>Mollusca</taxon>
        <taxon>Gastropoda</taxon>
        <taxon>Patellogastropoda</taxon>
        <taxon>Patelloidea</taxon>
        <taxon>Patellidae</taxon>
        <taxon>Patella</taxon>
    </lineage>
</organism>
<dbReference type="AlphaFoldDB" id="A0AAN8J5I2"/>
<dbReference type="GO" id="GO:0050482">
    <property type="term" value="P:arachidonate secretion"/>
    <property type="evidence" value="ECO:0007669"/>
    <property type="project" value="InterPro"/>
</dbReference>